<protein>
    <submittedName>
        <fullName evidence="1">Uncharacterized protein</fullName>
    </submittedName>
</protein>
<comment type="caution">
    <text evidence="1">The sequence shown here is derived from an EMBL/GenBank/DDBJ whole genome shotgun (WGS) entry which is preliminary data.</text>
</comment>
<dbReference type="EMBL" id="DVNF01000080">
    <property type="protein sequence ID" value="HIU60284.1"/>
    <property type="molecule type" value="Genomic_DNA"/>
</dbReference>
<name>A0A9D1MHT2_9FIRM</name>
<proteinExistence type="predicted"/>
<evidence type="ECO:0000313" key="2">
    <source>
        <dbReference type="Proteomes" id="UP000824094"/>
    </source>
</evidence>
<dbReference type="Proteomes" id="UP000824094">
    <property type="component" value="Unassembled WGS sequence"/>
</dbReference>
<gene>
    <name evidence="1" type="ORF">IAB05_02700</name>
</gene>
<reference evidence="1" key="1">
    <citation type="submission" date="2020-10" db="EMBL/GenBank/DDBJ databases">
        <authorList>
            <person name="Gilroy R."/>
        </authorList>
    </citation>
    <scope>NUCLEOTIDE SEQUENCE</scope>
    <source>
        <strain evidence="1">18911</strain>
    </source>
</reference>
<reference evidence="1" key="2">
    <citation type="journal article" date="2021" name="PeerJ">
        <title>Extensive microbial diversity within the chicken gut microbiome revealed by metagenomics and culture.</title>
        <authorList>
            <person name="Gilroy R."/>
            <person name="Ravi A."/>
            <person name="Getino M."/>
            <person name="Pursley I."/>
            <person name="Horton D.L."/>
            <person name="Alikhan N.F."/>
            <person name="Baker D."/>
            <person name="Gharbi K."/>
            <person name="Hall N."/>
            <person name="Watson M."/>
            <person name="Adriaenssens E.M."/>
            <person name="Foster-Nyarko E."/>
            <person name="Jarju S."/>
            <person name="Secka A."/>
            <person name="Antonio M."/>
            <person name="Oren A."/>
            <person name="Chaudhuri R.R."/>
            <person name="La Ragione R."/>
            <person name="Hildebrand F."/>
            <person name="Pallen M.J."/>
        </authorList>
    </citation>
    <scope>NUCLEOTIDE SEQUENCE</scope>
    <source>
        <strain evidence="1">18911</strain>
    </source>
</reference>
<accession>A0A9D1MHT2</accession>
<sequence>VVMLTVSANSSLAFIADGAFDGAISLTEVYLLTAAKPVAEQGAFDDIPIGAVLWVSSTPYGQFVDDEVYVSGFGAIEGYD</sequence>
<feature type="non-terminal residue" evidence="1">
    <location>
        <position position="1"/>
    </location>
</feature>
<dbReference type="AlphaFoldDB" id="A0A9D1MHT2"/>
<organism evidence="1 2">
    <name type="scientific">Candidatus Stercoripulliclostridium merdigallinarum</name>
    <dbReference type="NCBI Taxonomy" id="2840951"/>
    <lineage>
        <taxon>Bacteria</taxon>
        <taxon>Bacillati</taxon>
        <taxon>Bacillota</taxon>
        <taxon>Clostridia</taxon>
        <taxon>Eubacteriales</taxon>
        <taxon>Candidatus Stercoripulliclostridium</taxon>
    </lineage>
</organism>
<evidence type="ECO:0000313" key="1">
    <source>
        <dbReference type="EMBL" id="HIU60284.1"/>
    </source>
</evidence>